<organism evidence="2 3">
    <name type="scientific">Amantichitinum ursilacus</name>
    <dbReference type="NCBI Taxonomy" id="857265"/>
    <lineage>
        <taxon>Bacteria</taxon>
        <taxon>Pseudomonadati</taxon>
        <taxon>Pseudomonadota</taxon>
        <taxon>Betaproteobacteria</taxon>
        <taxon>Neisseriales</taxon>
        <taxon>Chitinibacteraceae</taxon>
        <taxon>Amantichitinum</taxon>
    </lineage>
</organism>
<dbReference type="InterPro" id="IPR025337">
    <property type="entry name" value="Questin_oxidase-like"/>
</dbReference>
<accession>A0A0N0GLZ9</accession>
<evidence type="ECO:0000313" key="2">
    <source>
        <dbReference type="EMBL" id="KPC50445.1"/>
    </source>
</evidence>
<dbReference type="Proteomes" id="UP000037939">
    <property type="component" value="Unassembled WGS sequence"/>
</dbReference>
<reference evidence="2 3" key="1">
    <citation type="submission" date="2015-07" db="EMBL/GenBank/DDBJ databases">
        <title>Draft genome sequence of the Amantichitinum ursilacus IGB-41, a new chitin-degrading bacterium.</title>
        <authorList>
            <person name="Kirstahler P."/>
            <person name="Guenther M."/>
            <person name="Grumaz C."/>
            <person name="Rupp S."/>
            <person name="Zibek S."/>
            <person name="Sohn K."/>
        </authorList>
    </citation>
    <scope>NUCLEOTIDE SEQUENCE [LARGE SCALE GENOMIC DNA]</scope>
    <source>
        <strain evidence="2 3">IGB-41</strain>
    </source>
</reference>
<dbReference type="PANTHER" id="PTHR35870:SF1">
    <property type="entry name" value="PROTEIN, PUTATIVE (AFU_ORTHOLOGUE AFUA_5G03330)-RELATED"/>
    <property type="match status" value="1"/>
</dbReference>
<gene>
    <name evidence="2" type="ORF">WG78_17595</name>
</gene>
<dbReference type="Pfam" id="PF14027">
    <property type="entry name" value="Questin_oxidase"/>
    <property type="match status" value="1"/>
</dbReference>
<proteinExistence type="predicted"/>
<name>A0A0N0GLZ9_9NEIS</name>
<evidence type="ECO:0000313" key="3">
    <source>
        <dbReference type="Proteomes" id="UP000037939"/>
    </source>
</evidence>
<dbReference type="GO" id="GO:0016491">
    <property type="term" value="F:oxidoreductase activity"/>
    <property type="evidence" value="ECO:0007669"/>
    <property type="project" value="UniProtKB-KW"/>
</dbReference>
<dbReference type="PATRIC" id="fig|857265.3.peg.3605"/>
<evidence type="ECO:0008006" key="4">
    <source>
        <dbReference type="Google" id="ProtNLM"/>
    </source>
</evidence>
<dbReference type="PANTHER" id="PTHR35870">
    <property type="entry name" value="PROTEIN, PUTATIVE (AFU_ORTHOLOGUE AFUA_5G03330)-RELATED"/>
    <property type="match status" value="1"/>
</dbReference>
<keyword evidence="3" id="KW-1185">Reference proteome</keyword>
<dbReference type="RefSeq" id="WP_161805143.1">
    <property type="nucleotide sequence ID" value="NZ_LAQT01000029.1"/>
</dbReference>
<evidence type="ECO:0000256" key="1">
    <source>
        <dbReference type="ARBA" id="ARBA00023002"/>
    </source>
</evidence>
<keyword evidence="1" id="KW-0560">Oxidoreductase</keyword>
<protein>
    <recommendedName>
        <fullName evidence="4">DUF4243 domain-containing protein</fullName>
    </recommendedName>
</protein>
<sequence>MTSTSTLFALLDANRGIASVGGFSNHLPMALSALYRLGADETRLLAFDQQHRAERAATIPAATSMPAHWVDCLAQTGQFLALSLYFEQRIAREGAAAVMSEVFTGVPFAPATAAFHALIRLAHGLDVGHCGEIAAGLASYVSSYLPIELSPAVAAQPGSVAEQLAYMAPALSHLELPERMIIRRLRGVVADANFVRVLTAPPAHNTLLQDLAHAAIALYASTRNFTALHLVTGVNALRTVLDHLPAPLGRALMPAIWTAFCVTWASIGAPPVPHLLPRAADALPDWPALFACAIASEDDHDIKLTLAAYNENQAYPSPWYQHAVAQLFELAPA</sequence>
<comment type="caution">
    <text evidence="2">The sequence shown here is derived from an EMBL/GenBank/DDBJ whole genome shotgun (WGS) entry which is preliminary data.</text>
</comment>
<dbReference type="AlphaFoldDB" id="A0A0N0GLZ9"/>
<dbReference type="EMBL" id="LAQT01000029">
    <property type="protein sequence ID" value="KPC50445.1"/>
    <property type="molecule type" value="Genomic_DNA"/>
</dbReference>